<organism evidence="1 2">
    <name type="scientific">Mesorhabditis spiculigera</name>
    <dbReference type="NCBI Taxonomy" id="96644"/>
    <lineage>
        <taxon>Eukaryota</taxon>
        <taxon>Metazoa</taxon>
        <taxon>Ecdysozoa</taxon>
        <taxon>Nematoda</taxon>
        <taxon>Chromadorea</taxon>
        <taxon>Rhabditida</taxon>
        <taxon>Rhabditina</taxon>
        <taxon>Rhabditomorpha</taxon>
        <taxon>Rhabditoidea</taxon>
        <taxon>Rhabditidae</taxon>
        <taxon>Mesorhabditinae</taxon>
        <taxon>Mesorhabditis</taxon>
    </lineage>
</organism>
<name>A0AA36G756_9BILA</name>
<accession>A0AA36G756</accession>
<sequence length="313" mass="35891">MQLSDSLQNCRESTRSDATKGVLDLCRRQSAILVRKTLIEIHGGYGEKYSFQNYDSGFSTVFGQILHLLTNIQCVRYLQIVTKDYRSVLRARAYQVEEGHTEDSRVYDLAPFFRGLKAVQEMDLKGSSAELFRKIHANYSNGFDELKVTGNAALMEADCVELWTGWCGRWRPGRQPILRFHKSHSTDDVVELTMMSFCLGRPSRRGLAHEIWIDYPSFDADEFMREFEQRLRDAAPGINIERLHETDPDAIISKEWVNACAELTPAHGIHGYFRIFVGGKGFLVALEVGAPEQEEDEDDGYISIEKFLWIFDR</sequence>
<evidence type="ECO:0000313" key="1">
    <source>
        <dbReference type="EMBL" id="CAJ0581809.1"/>
    </source>
</evidence>
<dbReference type="AlphaFoldDB" id="A0AA36G756"/>
<gene>
    <name evidence="1" type="ORF">MSPICULIGERA_LOCUS19963</name>
</gene>
<keyword evidence="2" id="KW-1185">Reference proteome</keyword>
<evidence type="ECO:0000313" key="2">
    <source>
        <dbReference type="Proteomes" id="UP001177023"/>
    </source>
</evidence>
<reference evidence="1" key="1">
    <citation type="submission" date="2023-06" db="EMBL/GenBank/DDBJ databases">
        <authorList>
            <person name="Delattre M."/>
        </authorList>
    </citation>
    <scope>NUCLEOTIDE SEQUENCE</scope>
    <source>
        <strain evidence="1">AF72</strain>
    </source>
</reference>
<proteinExistence type="predicted"/>
<comment type="caution">
    <text evidence="1">The sequence shown here is derived from an EMBL/GenBank/DDBJ whole genome shotgun (WGS) entry which is preliminary data.</text>
</comment>
<dbReference type="Proteomes" id="UP001177023">
    <property type="component" value="Unassembled WGS sequence"/>
</dbReference>
<feature type="non-terminal residue" evidence="1">
    <location>
        <position position="1"/>
    </location>
</feature>
<protein>
    <submittedName>
        <fullName evidence="1">Uncharacterized protein</fullName>
    </submittedName>
</protein>
<dbReference type="EMBL" id="CATQJA010002663">
    <property type="protein sequence ID" value="CAJ0581809.1"/>
    <property type="molecule type" value="Genomic_DNA"/>
</dbReference>